<accession>A0AAV9N7T8</accession>
<evidence type="ECO:0000313" key="3">
    <source>
        <dbReference type="Proteomes" id="UP001358417"/>
    </source>
</evidence>
<gene>
    <name evidence="2" type="ORF">LTR84_005391</name>
</gene>
<sequence>MATELESIWQSAFPDTSRPVLYASQELNEDGFLPLNEASRFSVNITGLNRHQLYATSSNNQHAMKAAQDEYLELQRRINWIKDKDEPKNPQQLQPPDVFEEQKEAILYSYKYDPNKPALLQSGIPGLRTADEVTASEKHDVRLNQEPFEQGGFVPTERQFKAMRAKARNPKNIDGWQPVYKNGKALIPRQQTHRDEYSIKYNTNNNKTASDILDALRPRSAAGSDASANTPSKAVDKRLTRTRFDGKKVPATRDVSEAPSLSSASGRKRESTPLVNGREETPNAKRRRLNDPNRPKQPNQYTKAREAREAKEAQEAKEAAEGRTSTVNTPVPERVPATKPSPKSFPVPLNVDWKQFSDKELQDRKWTDEELVAAVTQHHSWLHDDEKKAETWKWKIINGTNPVRSFSMFRKWAYWKVTDQDKRPRNKKNLMEGGVSGPPEQTVSPMPSPKPRQPAKIKFTSKAESSRTTPATTPVRELANGIGSQEMKRTNGSRSGLGRKANMGNKSYKTYEDSATDDEIQVMTEKEQRARAGQNRGPRLMDVNIDDSPQQRPTLTREESDSTIVINGTTPTRRSLRKSRGASG</sequence>
<dbReference type="Proteomes" id="UP001358417">
    <property type="component" value="Unassembled WGS sequence"/>
</dbReference>
<evidence type="ECO:0000256" key="1">
    <source>
        <dbReference type="SAM" id="MobiDB-lite"/>
    </source>
</evidence>
<feature type="compositionally biased region" description="Polar residues" evidence="1">
    <location>
        <begin position="462"/>
        <end position="472"/>
    </location>
</feature>
<dbReference type="EMBL" id="JAVRRD010000020">
    <property type="protein sequence ID" value="KAK5048969.1"/>
    <property type="molecule type" value="Genomic_DNA"/>
</dbReference>
<reference evidence="2 3" key="1">
    <citation type="submission" date="2023-08" db="EMBL/GenBank/DDBJ databases">
        <title>Black Yeasts Isolated from many extreme environments.</title>
        <authorList>
            <person name="Coleine C."/>
            <person name="Stajich J.E."/>
            <person name="Selbmann L."/>
        </authorList>
    </citation>
    <scope>NUCLEOTIDE SEQUENCE [LARGE SCALE GENOMIC DNA]</scope>
    <source>
        <strain evidence="2 3">CCFEE 5792</strain>
    </source>
</reference>
<keyword evidence="3" id="KW-1185">Reference proteome</keyword>
<feature type="compositionally biased region" description="Basic and acidic residues" evidence="1">
    <location>
        <begin position="234"/>
        <end position="248"/>
    </location>
</feature>
<dbReference type="GeneID" id="89973568"/>
<feature type="compositionally biased region" description="Basic residues" evidence="1">
    <location>
        <begin position="574"/>
        <end position="584"/>
    </location>
</feature>
<feature type="region of interest" description="Disordered" evidence="1">
    <location>
        <begin position="423"/>
        <end position="584"/>
    </location>
</feature>
<protein>
    <submittedName>
        <fullName evidence="2">Uncharacterized protein</fullName>
    </submittedName>
</protein>
<dbReference type="AlphaFoldDB" id="A0AAV9N7T8"/>
<feature type="compositionally biased region" description="Basic and acidic residues" evidence="1">
    <location>
        <begin position="303"/>
        <end position="321"/>
    </location>
</feature>
<feature type="compositionally biased region" description="Basic and acidic residues" evidence="1">
    <location>
        <begin position="267"/>
        <end position="294"/>
    </location>
</feature>
<organism evidence="2 3">
    <name type="scientific">Exophiala bonariae</name>
    <dbReference type="NCBI Taxonomy" id="1690606"/>
    <lineage>
        <taxon>Eukaryota</taxon>
        <taxon>Fungi</taxon>
        <taxon>Dikarya</taxon>
        <taxon>Ascomycota</taxon>
        <taxon>Pezizomycotina</taxon>
        <taxon>Eurotiomycetes</taxon>
        <taxon>Chaetothyriomycetidae</taxon>
        <taxon>Chaetothyriales</taxon>
        <taxon>Herpotrichiellaceae</taxon>
        <taxon>Exophiala</taxon>
    </lineage>
</organism>
<name>A0AAV9N7T8_9EURO</name>
<feature type="compositionally biased region" description="Polar residues" evidence="1">
    <location>
        <begin position="562"/>
        <end position="573"/>
    </location>
</feature>
<evidence type="ECO:0000313" key="2">
    <source>
        <dbReference type="EMBL" id="KAK5048969.1"/>
    </source>
</evidence>
<dbReference type="RefSeq" id="XP_064704174.1">
    <property type="nucleotide sequence ID" value="XM_064848960.1"/>
</dbReference>
<feature type="region of interest" description="Disordered" evidence="1">
    <location>
        <begin position="220"/>
        <end position="343"/>
    </location>
</feature>
<proteinExistence type="predicted"/>
<comment type="caution">
    <text evidence="2">The sequence shown here is derived from an EMBL/GenBank/DDBJ whole genome shotgun (WGS) entry which is preliminary data.</text>
</comment>